<dbReference type="EMBL" id="JACEMZ010000026">
    <property type="protein sequence ID" value="MBA4452505.1"/>
    <property type="molecule type" value="Genomic_DNA"/>
</dbReference>
<reference evidence="1 2" key="1">
    <citation type="journal article" date="2020" name="Appl. Environ. Microbiol.">
        <title>Genomic Characteristics of a Novel Species of Ammonia-Oxidizing Archaea from the Jiulong River Estuary.</title>
        <authorList>
            <person name="Zou D."/>
            <person name="Wan R."/>
            <person name="Han L."/>
            <person name="Xu M.N."/>
            <person name="Liu Y."/>
            <person name="Liu H."/>
            <person name="Kao S.J."/>
            <person name="Li M."/>
        </authorList>
    </citation>
    <scope>NUCLEOTIDE SEQUENCE [LARGE SCALE GENOMIC DNA]</scope>
    <source>
        <strain evidence="1">W1bin1</strain>
    </source>
</reference>
<comment type="caution">
    <text evidence="1">The sequence shown here is derived from an EMBL/GenBank/DDBJ whole genome shotgun (WGS) entry which is preliminary data.</text>
</comment>
<organism evidence="1 2">
    <name type="scientific">Candidatus Nitrosomaritimum aestuariumsis</name>
    <dbReference type="NCBI Taxonomy" id="3342354"/>
    <lineage>
        <taxon>Archaea</taxon>
        <taxon>Nitrososphaerota</taxon>
        <taxon>Nitrososphaeria</taxon>
        <taxon>Nitrosopumilales</taxon>
        <taxon>Nitrosopumilaceae</taxon>
        <taxon>Candidatus Nitrosomaritimum</taxon>
    </lineage>
</organism>
<name>A0AC60VYU6_9ARCH</name>
<gene>
    <name evidence="1" type="ORF">H2B03_04950</name>
</gene>
<evidence type="ECO:0000313" key="2">
    <source>
        <dbReference type="Proteomes" id="UP000559653"/>
    </source>
</evidence>
<protein>
    <submittedName>
        <fullName evidence="1">Pyridoxamine 5'-phosphate oxidase family protein</fullName>
    </submittedName>
</protein>
<proteinExistence type="predicted"/>
<sequence>MQNIPEPVKKFLNSQKLGYVATISDDNTPNLSPKGTIISWDDQLAFADIRSPNTMKNLESNPHLEINVIDPLLRKGFRFKGKGNIIKDGPVYGAILSHYRQNGVKSPIGSIVLVDVIEFSEVTSPLYDLGVTEDEMKEKWKKNLLGL</sequence>
<accession>A0AC60VYU6</accession>
<dbReference type="Proteomes" id="UP000559653">
    <property type="component" value="Unassembled WGS sequence"/>
</dbReference>
<evidence type="ECO:0000313" key="1">
    <source>
        <dbReference type="EMBL" id="MBA4452505.1"/>
    </source>
</evidence>